<protein>
    <submittedName>
        <fullName evidence="3">Uncharacterized protein</fullName>
    </submittedName>
</protein>
<dbReference type="RefSeq" id="WP_166469192.1">
    <property type="nucleotide sequence ID" value="NZ_CP050066.2"/>
</dbReference>
<feature type="region of interest" description="Disordered" evidence="1">
    <location>
        <begin position="41"/>
        <end position="76"/>
    </location>
</feature>
<accession>A0A6G9AB50</accession>
<dbReference type="Proteomes" id="UP000500895">
    <property type="component" value="Chromosome"/>
</dbReference>
<keyword evidence="2" id="KW-1133">Transmembrane helix</keyword>
<organism evidence="3 4">
    <name type="scientific">Bradyrhizobium symbiodeficiens</name>
    <dbReference type="NCBI Taxonomy" id="1404367"/>
    <lineage>
        <taxon>Bacteria</taxon>
        <taxon>Pseudomonadati</taxon>
        <taxon>Pseudomonadota</taxon>
        <taxon>Alphaproteobacteria</taxon>
        <taxon>Hyphomicrobiales</taxon>
        <taxon>Nitrobacteraceae</taxon>
        <taxon>Bradyrhizobium</taxon>
    </lineage>
</organism>
<dbReference type="AlphaFoldDB" id="A0A6G9AB50"/>
<evidence type="ECO:0000313" key="3">
    <source>
        <dbReference type="EMBL" id="QIP09539.1"/>
    </source>
</evidence>
<keyword evidence="2" id="KW-0472">Membrane</keyword>
<evidence type="ECO:0000256" key="2">
    <source>
        <dbReference type="SAM" id="Phobius"/>
    </source>
</evidence>
<dbReference type="EMBL" id="CP050066">
    <property type="protein sequence ID" value="QIP09539.1"/>
    <property type="molecule type" value="Genomic_DNA"/>
</dbReference>
<feature type="transmembrane region" description="Helical" evidence="2">
    <location>
        <begin position="20"/>
        <end position="38"/>
    </location>
</feature>
<gene>
    <name evidence="3" type="ORF">HAV00_26280</name>
</gene>
<name>A0A6G9AB50_9BRAD</name>
<sequence length="76" mass="8287">MTDLIKQAFDVLKEWPLVQGAVAILVLAIATLLAWSAIRKQMPRRRRSPSEPSLTRSGTDSDRKPVAGAASCRDAP</sequence>
<evidence type="ECO:0000313" key="4">
    <source>
        <dbReference type="Proteomes" id="UP000500895"/>
    </source>
</evidence>
<proteinExistence type="predicted"/>
<evidence type="ECO:0000256" key="1">
    <source>
        <dbReference type="SAM" id="MobiDB-lite"/>
    </source>
</evidence>
<keyword evidence="2" id="KW-0812">Transmembrane</keyword>
<reference evidence="3 4" key="1">
    <citation type="journal article" date="2020" name="Int. J. Syst. Evol. Microbiol.">
        <title>Description and complete genome sequences of Bradyrhizobium symbiodeficiens sp. nov., a non-symbiotic bacterium associated with legumes native to Canada.</title>
        <authorList>
            <person name="Bromfield E.S.P."/>
            <person name="Cloutier S."/>
            <person name="Nguyen H.D.T."/>
        </authorList>
    </citation>
    <scope>NUCLEOTIDE SEQUENCE [LARGE SCALE GENOMIC DNA]</scope>
    <source>
        <strain evidence="3 4">101S1MB</strain>
    </source>
</reference>